<organism evidence="2 3">
    <name type="scientific">Malassezia vespertilionis</name>
    <dbReference type="NCBI Taxonomy" id="2020962"/>
    <lineage>
        <taxon>Eukaryota</taxon>
        <taxon>Fungi</taxon>
        <taxon>Dikarya</taxon>
        <taxon>Basidiomycota</taxon>
        <taxon>Ustilaginomycotina</taxon>
        <taxon>Malasseziomycetes</taxon>
        <taxon>Malasseziales</taxon>
        <taxon>Malasseziaceae</taxon>
        <taxon>Malassezia</taxon>
    </lineage>
</organism>
<dbReference type="Proteomes" id="UP000232875">
    <property type="component" value="Unassembled WGS sequence"/>
</dbReference>
<keyword evidence="3" id="KW-1185">Reference proteome</keyword>
<evidence type="ECO:0000313" key="3">
    <source>
        <dbReference type="Proteomes" id="UP000232875"/>
    </source>
</evidence>
<dbReference type="OrthoDB" id="3364517at2759"/>
<feature type="region of interest" description="Disordered" evidence="1">
    <location>
        <begin position="189"/>
        <end position="262"/>
    </location>
</feature>
<dbReference type="AlphaFoldDB" id="A0A2N1JFA8"/>
<feature type="region of interest" description="Disordered" evidence="1">
    <location>
        <begin position="314"/>
        <end position="335"/>
    </location>
</feature>
<evidence type="ECO:0000313" key="2">
    <source>
        <dbReference type="EMBL" id="PKI85205.1"/>
    </source>
</evidence>
<gene>
    <name evidence="2" type="ORF">MVES_001112</name>
</gene>
<dbReference type="STRING" id="2020962.A0A2N1JFA8"/>
<proteinExistence type="predicted"/>
<name>A0A2N1JFA8_9BASI</name>
<evidence type="ECO:0000256" key="1">
    <source>
        <dbReference type="SAM" id="MobiDB-lite"/>
    </source>
</evidence>
<reference evidence="2 3" key="1">
    <citation type="submission" date="2017-10" db="EMBL/GenBank/DDBJ databases">
        <title>A novel species of cold-tolerant Malassezia isolated from bats.</title>
        <authorList>
            <person name="Lorch J.M."/>
            <person name="Palmer J.M."/>
            <person name="Vanderwolf K.J."/>
            <person name="Schmidt K.Z."/>
            <person name="Verant M.L."/>
            <person name="Weller T.J."/>
            <person name="Blehert D.S."/>
        </authorList>
    </citation>
    <scope>NUCLEOTIDE SEQUENCE [LARGE SCALE GENOMIC DNA]</scope>
    <source>
        <strain evidence="2 3">NWHC:44797-103</strain>
    </source>
</reference>
<protein>
    <submittedName>
        <fullName evidence="2">Uncharacterized protein</fullName>
    </submittedName>
</protein>
<sequence length="390" mass="43049">MSFLYPGQHFVVQAAPMHPARAFQCGGADALIAPQQLLAMQLAAYEAEMQEQRAAYRQEAFRRKQKRELEEFVKYLVVQEALEEQRRENERRAALAAERKRQAVAHHLAAQRKWKEQQLEEQAAHRALQHEPVVRIGNLLFAVSDICNPDDSACVDARRCAERSSIGSDEPQSKADMLVLAAVDAPVARAESSVGMTQDATKDTSMPENKPPTKDTPAPDNTRTSEDTLSTKDTPTTKDAPAPEDTPTTKDTSAPAAAKPETPAEAKLLFSRNFPCLDTRYGQDVRKQARADKISVEASPQHNGSIKIAGLWSTSPTKRPASPPSPHVSDVDENGEEVDTVSPFVYQAPSTPTKVAFDDSDTIPLPPLDQLDHIRAELTDQGFRLWLDPK</sequence>
<dbReference type="EMBL" id="KZ454988">
    <property type="protein sequence ID" value="PKI85205.1"/>
    <property type="molecule type" value="Genomic_DNA"/>
</dbReference>
<feature type="compositionally biased region" description="Polar residues" evidence="1">
    <location>
        <begin position="194"/>
        <end position="207"/>
    </location>
</feature>
<accession>A0A2N1JFA8</accession>